<dbReference type="PROSITE" id="PS50109">
    <property type="entry name" value="HIS_KIN"/>
    <property type="match status" value="1"/>
</dbReference>
<dbReference type="InterPro" id="IPR050980">
    <property type="entry name" value="2C_sensor_his_kinase"/>
</dbReference>
<dbReference type="InterPro" id="IPR004358">
    <property type="entry name" value="Sig_transdc_His_kin-like_C"/>
</dbReference>
<dbReference type="RefSeq" id="WP_193911006.1">
    <property type="nucleotide sequence ID" value="NZ_PRDL01000001.1"/>
</dbReference>
<keyword evidence="9" id="KW-0067">ATP-binding</keyword>
<organism evidence="12 13">
    <name type="scientific">Cellvibrio polysaccharolyticus</name>
    <dbReference type="NCBI Taxonomy" id="2082724"/>
    <lineage>
        <taxon>Bacteria</taxon>
        <taxon>Pseudomonadati</taxon>
        <taxon>Pseudomonadota</taxon>
        <taxon>Gammaproteobacteria</taxon>
        <taxon>Cellvibrionales</taxon>
        <taxon>Cellvibrionaceae</taxon>
        <taxon>Cellvibrio</taxon>
    </lineage>
</organism>
<keyword evidence="6" id="KW-0808">Transferase</keyword>
<evidence type="ECO:0000256" key="7">
    <source>
        <dbReference type="ARBA" id="ARBA00022741"/>
    </source>
</evidence>
<dbReference type="InterPro" id="IPR005467">
    <property type="entry name" value="His_kinase_dom"/>
</dbReference>
<dbReference type="AlphaFoldDB" id="A0A928YUX8"/>
<evidence type="ECO:0000256" key="8">
    <source>
        <dbReference type="ARBA" id="ARBA00022777"/>
    </source>
</evidence>
<evidence type="ECO:0000259" key="11">
    <source>
        <dbReference type="PROSITE" id="PS50109"/>
    </source>
</evidence>
<dbReference type="CDD" id="cd00075">
    <property type="entry name" value="HATPase"/>
    <property type="match status" value="1"/>
</dbReference>
<evidence type="ECO:0000256" key="10">
    <source>
        <dbReference type="SAM" id="Phobius"/>
    </source>
</evidence>
<evidence type="ECO:0000256" key="3">
    <source>
        <dbReference type="ARBA" id="ARBA00012438"/>
    </source>
</evidence>
<evidence type="ECO:0000256" key="5">
    <source>
        <dbReference type="ARBA" id="ARBA00022553"/>
    </source>
</evidence>
<feature type="transmembrane region" description="Helical" evidence="10">
    <location>
        <begin position="20"/>
        <end position="40"/>
    </location>
</feature>
<dbReference type="EMBL" id="PRDL01000001">
    <property type="protein sequence ID" value="MBE8718437.1"/>
    <property type="molecule type" value="Genomic_DNA"/>
</dbReference>
<dbReference type="PANTHER" id="PTHR44936">
    <property type="entry name" value="SENSOR PROTEIN CREC"/>
    <property type="match status" value="1"/>
</dbReference>
<feature type="transmembrane region" description="Helical" evidence="10">
    <location>
        <begin position="46"/>
        <end position="67"/>
    </location>
</feature>
<accession>A0A928YUX8</accession>
<dbReference type="EC" id="2.7.13.3" evidence="3"/>
<keyword evidence="4" id="KW-1003">Cell membrane</keyword>
<name>A0A928YUX8_9GAMM</name>
<sequence>MMQTILAYRSAPEAHLRHLVFIRFLVIGGLWLAIVGNLLFFTLPLATAPVVATLGALTLVNVLTWLRINKSLPVTDIELFIQLLLDVCCLSILLYYSGGANNPLISYLLVPICLAAATLTTRLVWFVTLLCLTIYTLLLFFHIEQPLLSPHQHHSHTTDTLNFHILGMWAIFSVSALLISYFVNRMANNLRTQSDWLKQRNEEEMRDEQLMAVATLAAGTAHELGTPLSTIKLLLHEMQQDAENQAFKDDLVILSTQVEQCSSILKQLVTKADQQFNGELLAVPVRLFCQSIIDQWKLMRPEVNSRLTWNSPDNGLQAVFDPTIKQAILNLLHNAADANPDNVAVEIEWDNLKMRWQIDDDGPGIPQSLQEQLGKAFVTTKGKGLGIGFFLTNATVNRHGGEIKLFSRSPHGTRTELTVPLTGQLND</sequence>
<feature type="transmembrane region" description="Helical" evidence="10">
    <location>
        <begin position="79"/>
        <end position="98"/>
    </location>
</feature>
<gene>
    <name evidence="12" type="ORF">C4F51_14675</name>
</gene>
<dbReference type="InterPro" id="IPR036890">
    <property type="entry name" value="HATPase_C_sf"/>
</dbReference>
<dbReference type="Proteomes" id="UP000652567">
    <property type="component" value="Unassembled WGS sequence"/>
</dbReference>
<reference evidence="12" key="1">
    <citation type="submission" date="2018-07" db="EMBL/GenBank/DDBJ databases">
        <title>Genome assembly of strain Ka43.</title>
        <authorList>
            <person name="Kukolya J."/>
            <person name="Nagy I."/>
            <person name="Horvath B."/>
            <person name="Toth A."/>
        </authorList>
    </citation>
    <scope>NUCLEOTIDE SEQUENCE</scope>
    <source>
        <strain evidence="12">KB43</strain>
    </source>
</reference>
<dbReference type="PANTHER" id="PTHR44936:SF10">
    <property type="entry name" value="SENSOR PROTEIN RSTB"/>
    <property type="match status" value="1"/>
</dbReference>
<evidence type="ECO:0000256" key="2">
    <source>
        <dbReference type="ARBA" id="ARBA00004651"/>
    </source>
</evidence>
<feature type="transmembrane region" description="Helical" evidence="10">
    <location>
        <begin position="124"/>
        <end position="143"/>
    </location>
</feature>
<feature type="transmembrane region" description="Helical" evidence="10">
    <location>
        <begin position="104"/>
        <end position="119"/>
    </location>
</feature>
<feature type="domain" description="Histidine kinase" evidence="11">
    <location>
        <begin position="219"/>
        <end position="423"/>
    </location>
</feature>
<dbReference type="PRINTS" id="PR00344">
    <property type="entry name" value="BCTRLSENSOR"/>
</dbReference>
<dbReference type="InterPro" id="IPR036097">
    <property type="entry name" value="HisK_dim/P_sf"/>
</dbReference>
<keyword evidence="13" id="KW-1185">Reference proteome</keyword>
<dbReference type="CDD" id="cd00082">
    <property type="entry name" value="HisKA"/>
    <property type="match status" value="1"/>
</dbReference>
<keyword evidence="5" id="KW-0597">Phosphoprotein</keyword>
<dbReference type="SUPFAM" id="SSF55874">
    <property type="entry name" value="ATPase domain of HSP90 chaperone/DNA topoisomerase II/histidine kinase"/>
    <property type="match status" value="1"/>
</dbReference>
<evidence type="ECO:0000256" key="4">
    <source>
        <dbReference type="ARBA" id="ARBA00022475"/>
    </source>
</evidence>
<evidence type="ECO:0000256" key="6">
    <source>
        <dbReference type="ARBA" id="ARBA00022679"/>
    </source>
</evidence>
<protein>
    <recommendedName>
        <fullName evidence="3">histidine kinase</fullName>
        <ecNumber evidence="3">2.7.13.3</ecNumber>
    </recommendedName>
</protein>
<feature type="transmembrane region" description="Helical" evidence="10">
    <location>
        <begin position="163"/>
        <end position="183"/>
    </location>
</feature>
<dbReference type="InterPro" id="IPR003594">
    <property type="entry name" value="HATPase_dom"/>
</dbReference>
<dbReference type="Pfam" id="PF02518">
    <property type="entry name" value="HATPase_c"/>
    <property type="match status" value="1"/>
</dbReference>
<dbReference type="GO" id="GO:0005524">
    <property type="term" value="F:ATP binding"/>
    <property type="evidence" value="ECO:0007669"/>
    <property type="project" value="UniProtKB-KW"/>
</dbReference>
<evidence type="ECO:0000313" key="13">
    <source>
        <dbReference type="Proteomes" id="UP000652567"/>
    </source>
</evidence>
<dbReference type="GO" id="GO:0000155">
    <property type="term" value="F:phosphorelay sensor kinase activity"/>
    <property type="evidence" value="ECO:0007669"/>
    <property type="project" value="InterPro"/>
</dbReference>
<evidence type="ECO:0000256" key="9">
    <source>
        <dbReference type="ARBA" id="ARBA00022840"/>
    </source>
</evidence>
<dbReference type="SMART" id="SM00387">
    <property type="entry name" value="HATPase_c"/>
    <property type="match status" value="1"/>
</dbReference>
<comment type="caution">
    <text evidence="12">The sequence shown here is derived from an EMBL/GenBank/DDBJ whole genome shotgun (WGS) entry which is preliminary data.</text>
</comment>
<keyword evidence="10" id="KW-1133">Transmembrane helix</keyword>
<keyword evidence="8 12" id="KW-0418">Kinase</keyword>
<dbReference type="SMART" id="SM00388">
    <property type="entry name" value="HisKA"/>
    <property type="match status" value="1"/>
</dbReference>
<dbReference type="SUPFAM" id="SSF47384">
    <property type="entry name" value="Homodimeric domain of signal transducing histidine kinase"/>
    <property type="match status" value="1"/>
</dbReference>
<keyword evidence="7" id="KW-0547">Nucleotide-binding</keyword>
<proteinExistence type="predicted"/>
<dbReference type="GO" id="GO:0005886">
    <property type="term" value="C:plasma membrane"/>
    <property type="evidence" value="ECO:0007669"/>
    <property type="project" value="UniProtKB-SubCell"/>
</dbReference>
<comment type="subcellular location">
    <subcellularLocation>
        <location evidence="2">Cell membrane</location>
        <topology evidence="2">Multi-pass membrane protein</topology>
    </subcellularLocation>
</comment>
<keyword evidence="10" id="KW-0472">Membrane</keyword>
<dbReference type="Gene3D" id="1.10.287.130">
    <property type="match status" value="1"/>
</dbReference>
<evidence type="ECO:0000256" key="1">
    <source>
        <dbReference type="ARBA" id="ARBA00000085"/>
    </source>
</evidence>
<dbReference type="InterPro" id="IPR003661">
    <property type="entry name" value="HisK_dim/P_dom"/>
</dbReference>
<evidence type="ECO:0000313" key="12">
    <source>
        <dbReference type="EMBL" id="MBE8718437.1"/>
    </source>
</evidence>
<dbReference type="Gene3D" id="3.30.565.10">
    <property type="entry name" value="Histidine kinase-like ATPase, C-terminal domain"/>
    <property type="match status" value="1"/>
</dbReference>
<comment type="catalytic activity">
    <reaction evidence="1">
        <text>ATP + protein L-histidine = ADP + protein N-phospho-L-histidine.</text>
        <dbReference type="EC" id="2.7.13.3"/>
    </reaction>
</comment>
<dbReference type="Pfam" id="PF00512">
    <property type="entry name" value="HisKA"/>
    <property type="match status" value="1"/>
</dbReference>
<keyword evidence="10" id="KW-0812">Transmembrane</keyword>